<sequence length="1751" mass="195522">MEEVDELKTKAMASEPSNEIPNPELTHKPSKTREEGELSSSDDDDEHPDYSSAELGDTTAPPAGPSSVPPVNKANQGIHTGPTGTQLRTTLQSGARKNNEVPPRSAVPGWSASVGANNGANKNLVISFSDGDSGSDSEEYRQDKALHSKVNTTGWDGNQRPPVSSLAKSNKLQNNTRFVNKAMPKKVSLSRTFISSMTKIHGSNTRGTGPSSLGQGSRARNLNNLNRNLASREHAGDLGLGPNDTKLQDLRQQIALRENELKLKATQQNKESASLSGRYQNTENLKNGTATKSFPISSRIAQLESKEPDRKRLKVGGSYSTLHTFGGQTDLPTAKSTLPLKEPTMENYSLQESKVDRHRKGIPYSRAESDVVRWQRQHENQRTVSSQGAGMNTSCNQSDRSSKQVDTCVTLNQSVVLDNGIPDTLPKKSSNLELSHPPGSFWNKPTTVDNLKRLTDHHEVISRDKTPEHSFNDIHQEHLNNANFWSYAGNANLAEHSNIDIQSLFEMEELVDKELQEAQEHRHKCEIEERNALKAYRKAQRDLFKANAQCTDLYHKREFYSGQLRSSILNTSNLVWSSEQHDHARNGLDHLSNMSKNGYLIPISSHQRQPKYNGINQAGYDSSIRDFNNVPTNTSYQHMNGQNLGSEPCSEPDASTSEAMIQRAKNTAHGAFSPSIEPDISANEDEETSPEGHASFQQNNECQRTQKHSTCQMDIDNRRTKGFSADSSQDSLLLEETLRSELFARLGTRALSKSSSTFHNTGPFSERGAENDIGNEKVGIHNEDIPFSGAENEKSDLEGNQGQERSVPVGLVQNQQRTDDNCLNGHNITGCGDNRCSDRQHQQVTKAVSISPLIYRSAFSHLMAKSRINSEEMQTTNPDNQNSHVNNTNDVEGAYANSDGIHKGNMLTKSTHVTVRNLDWGESSYTCSPSVDPFWPLCMYELRGKCNDEACPWQHGRDYCDGNMDQHQRDDSNNADCQAGLIIDQQKCHGATEVPKNHNVMILPTYLVGLDILRADSHSYRSILAYSNSQRWQKCFSFSLATSNLLRNGFSTDRPFLHGGDGRIEVHGTLNKQLSYFQRRSGLVNPIDHTLADRDQALEMALTILNQEVTKLEGVRKALFVLSRSLETDPSCVILWIVYLIIYYGNSKPFGKDDMYLYAVKHNEGSYVLWLMYINSRRQLDDRLTAYDAGLSALCRHASASDMERTYASACILDLFLQMMDCLCMSGNAEKAIQRSYGLFPSITKPDQPHLSLSDLLTCLTISEKCVFWVCCIYLVIYRKLPDAVVQRFECQKELLEVEWPSVHLTEEGKQTAVNLVETAVESVDSYIYCESAKSEVNLRSAQLFAINHIRCMVALDSLECWKLLDKYNKLYPSCIELVILSARTPKPDLGGYSFVGFEEVLSQWPKEVPGIQFIWYQYIEYVLQNGRVDFAKELMARWFHSVWRVQCPQNGVLDATDSGNLCGSLGPVPKSVQDSSSTNPDQMDIMFGYLNLALHKILQNDHMEAHIAVDNAMKAAISENLEDCTRKHVKFLLSDASLLAADDGPVSGVKKILEIYLGDPCRAFSVSEPLARKFINDIKKPRVRQLVSGVLSPVSFDCSLVNLILELWYGPSLLPKTFSDSKYLVDFVEAILEVVPSNFHFAISVCKLLSKSSNSTNITSTSLRFWACSTLVNVILDAIPIPPEYVWVEAGCLLHSFVGTEAISRRFYKRALSVYPFSIRLWKSFYNLSKATGDASDVVEAAKEKGVKLD</sequence>
<feature type="compositionally biased region" description="Polar residues" evidence="1">
    <location>
        <begin position="695"/>
        <end position="709"/>
    </location>
</feature>
<dbReference type="GO" id="GO:0000178">
    <property type="term" value="C:exosome (RNase complex)"/>
    <property type="evidence" value="ECO:0007669"/>
    <property type="project" value="TreeGrafter"/>
</dbReference>
<name>A0AAD7PY34_QUISA</name>
<feature type="compositionally biased region" description="Polar residues" evidence="1">
    <location>
        <begin position="382"/>
        <end position="402"/>
    </location>
</feature>
<dbReference type="Pfam" id="PF10650">
    <property type="entry name" value="zf-C3H1"/>
    <property type="match status" value="1"/>
</dbReference>
<feature type="domain" description="Putative zinc-finger" evidence="2">
    <location>
        <begin position="937"/>
        <end position="955"/>
    </location>
</feature>
<dbReference type="SUPFAM" id="SSF48452">
    <property type="entry name" value="TPR-like"/>
    <property type="match status" value="1"/>
</dbReference>
<organism evidence="3 4">
    <name type="scientific">Quillaja saponaria</name>
    <name type="common">Soap bark tree</name>
    <dbReference type="NCBI Taxonomy" id="32244"/>
    <lineage>
        <taxon>Eukaryota</taxon>
        <taxon>Viridiplantae</taxon>
        <taxon>Streptophyta</taxon>
        <taxon>Embryophyta</taxon>
        <taxon>Tracheophyta</taxon>
        <taxon>Spermatophyta</taxon>
        <taxon>Magnoliopsida</taxon>
        <taxon>eudicotyledons</taxon>
        <taxon>Gunneridae</taxon>
        <taxon>Pentapetalae</taxon>
        <taxon>rosids</taxon>
        <taxon>fabids</taxon>
        <taxon>Fabales</taxon>
        <taxon>Quillajaceae</taxon>
        <taxon>Quillaja</taxon>
    </lineage>
</organism>
<dbReference type="KEGG" id="qsa:O6P43_009353"/>
<dbReference type="PANTHER" id="PTHR21563:SF3">
    <property type="entry name" value="ZINC FINGER C3H1 DOMAIN-CONTAINING PROTEIN"/>
    <property type="match status" value="1"/>
</dbReference>
<dbReference type="InterPro" id="IPR019607">
    <property type="entry name" value="Putative_zinc-finger_domain"/>
</dbReference>
<feature type="region of interest" description="Disordered" evidence="1">
    <location>
        <begin position="376"/>
        <end position="402"/>
    </location>
</feature>
<dbReference type="InterPro" id="IPR039278">
    <property type="entry name" value="Red1"/>
</dbReference>
<feature type="region of interest" description="Disordered" evidence="1">
    <location>
        <begin position="1"/>
        <end position="118"/>
    </location>
</feature>
<feature type="compositionally biased region" description="Polar residues" evidence="1">
    <location>
        <begin position="73"/>
        <end position="96"/>
    </location>
</feature>
<keyword evidence="4" id="KW-1185">Reference proteome</keyword>
<proteinExistence type="predicted"/>
<feature type="region of interest" description="Disordered" evidence="1">
    <location>
        <begin position="779"/>
        <end position="804"/>
    </location>
</feature>
<evidence type="ECO:0000256" key="1">
    <source>
        <dbReference type="SAM" id="MobiDB-lite"/>
    </source>
</evidence>
<reference evidence="3" key="1">
    <citation type="journal article" date="2023" name="Science">
        <title>Elucidation of the pathway for biosynthesis of saponin adjuvants from the soapbark tree.</title>
        <authorList>
            <person name="Reed J."/>
            <person name="Orme A."/>
            <person name="El-Demerdash A."/>
            <person name="Owen C."/>
            <person name="Martin L.B.B."/>
            <person name="Misra R.C."/>
            <person name="Kikuchi S."/>
            <person name="Rejzek M."/>
            <person name="Martin A.C."/>
            <person name="Harkess A."/>
            <person name="Leebens-Mack J."/>
            <person name="Louveau T."/>
            <person name="Stephenson M.J."/>
            <person name="Osbourn A."/>
        </authorList>
    </citation>
    <scope>NUCLEOTIDE SEQUENCE</scope>
    <source>
        <strain evidence="3">S10</strain>
    </source>
</reference>
<protein>
    <submittedName>
        <fullName evidence="3">Zinc finger C3H1 domain-containing protein</fullName>
    </submittedName>
</protein>
<dbReference type="EMBL" id="JARAOO010000004">
    <property type="protein sequence ID" value="KAJ7971298.1"/>
    <property type="molecule type" value="Genomic_DNA"/>
</dbReference>
<evidence type="ECO:0000259" key="2">
    <source>
        <dbReference type="Pfam" id="PF10650"/>
    </source>
</evidence>
<feature type="region of interest" description="Disordered" evidence="1">
    <location>
        <begin position="200"/>
        <end position="219"/>
    </location>
</feature>
<dbReference type="Proteomes" id="UP001163823">
    <property type="component" value="Chromosome 4"/>
</dbReference>
<gene>
    <name evidence="3" type="ORF">O6P43_009353</name>
</gene>
<feature type="compositionally biased region" description="Basic and acidic residues" evidence="1">
    <location>
        <begin position="25"/>
        <end position="36"/>
    </location>
</feature>
<evidence type="ECO:0000313" key="3">
    <source>
        <dbReference type="EMBL" id="KAJ7971298.1"/>
    </source>
</evidence>
<dbReference type="GO" id="GO:0005634">
    <property type="term" value="C:nucleus"/>
    <property type="evidence" value="ECO:0007669"/>
    <property type="project" value="TreeGrafter"/>
</dbReference>
<dbReference type="InterPro" id="IPR011990">
    <property type="entry name" value="TPR-like_helical_dom_sf"/>
</dbReference>
<dbReference type="PANTHER" id="PTHR21563">
    <property type="entry name" value="ZINC FINGER C3H1 DOMAIN-CONTAINING PROTEIN"/>
    <property type="match status" value="1"/>
</dbReference>
<accession>A0AAD7PY34</accession>
<evidence type="ECO:0000313" key="4">
    <source>
        <dbReference type="Proteomes" id="UP001163823"/>
    </source>
</evidence>
<comment type="caution">
    <text evidence="3">The sequence shown here is derived from an EMBL/GenBank/DDBJ whole genome shotgun (WGS) entry which is preliminary data.</text>
</comment>
<feature type="compositionally biased region" description="Polar residues" evidence="1">
    <location>
        <begin position="871"/>
        <end position="890"/>
    </location>
</feature>
<feature type="compositionally biased region" description="Polar residues" evidence="1">
    <location>
        <begin position="200"/>
        <end position="215"/>
    </location>
</feature>
<feature type="region of interest" description="Disordered" evidence="1">
    <location>
        <begin position="638"/>
        <end position="709"/>
    </location>
</feature>
<feature type="region of interest" description="Disordered" evidence="1">
    <location>
        <begin position="871"/>
        <end position="896"/>
    </location>
</feature>